<name>A0ABQ7G7U2_DUNSA</name>
<proteinExistence type="predicted"/>
<dbReference type="EMBL" id="MU070018">
    <property type="protein sequence ID" value="KAF5830663.1"/>
    <property type="molecule type" value="Genomic_DNA"/>
</dbReference>
<gene>
    <name evidence="1" type="ORF">DUNSADRAFT_14201</name>
</gene>
<evidence type="ECO:0000313" key="2">
    <source>
        <dbReference type="Proteomes" id="UP000815325"/>
    </source>
</evidence>
<evidence type="ECO:0000313" key="1">
    <source>
        <dbReference type="EMBL" id="KAF5830663.1"/>
    </source>
</evidence>
<comment type="caution">
    <text evidence="1">The sequence shown here is derived from an EMBL/GenBank/DDBJ whole genome shotgun (WGS) entry which is preliminary data.</text>
</comment>
<accession>A0ABQ7G7U2</accession>
<reference evidence="1" key="1">
    <citation type="submission" date="2017-08" db="EMBL/GenBank/DDBJ databases">
        <authorList>
            <person name="Polle J.E."/>
            <person name="Barry K."/>
            <person name="Cushman J."/>
            <person name="Schmutz J."/>
            <person name="Tran D."/>
            <person name="Hathwaick L.T."/>
            <person name="Yim W.C."/>
            <person name="Jenkins J."/>
            <person name="Mckie-Krisberg Z.M."/>
            <person name="Prochnik S."/>
            <person name="Lindquist E."/>
            <person name="Dockter R.B."/>
            <person name="Adam C."/>
            <person name="Molina H."/>
            <person name="Bunkerborg J."/>
            <person name="Jin E."/>
            <person name="Buchheim M."/>
            <person name="Magnuson J."/>
        </authorList>
    </citation>
    <scope>NUCLEOTIDE SEQUENCE</scope>
    <source>
        <strain evidence="1">CCAP 19/18</strain>
    </source>
</reference>
<keyword evidence="2" id="KW-1185">Reference proteome</keyword>
<dbReference type="Proteomes" id="UP000815325">
    <property type="component" value="Unassembled WGS sequence"/>
</dbReference>
<organism evidence="1 2">
    <name type="scientific">Dunaliella salina</name>
    <name type="common">Green alga</name>
    <name type="synonym">Protococcus salinus</name>
    <dbReference type="NCBI Taxonomy" id="3046"/>
    <lineage>
        <taxon>Eukaryota</taxon>
        <taxon>Viridiplantae</taxon>
        <taxon>Chlorophyta</taxon>
        <taxon>core chlorophytes</taxon>
        <taxon>Chlorophyceae</taxon>
        <taxon>CS clade</taxon>
        <taxon>Chlamydomonadales</taxon>
        <taxon>Dunaliellaceae</taxon>
        <taxon>Dunaliella</taxon>
    </lineage>
</organism>
<protein>
    <submittedName>
        <fullName evidence="1">Uncharacterized protein</fullName>
    </submittedName>
</protein>
<sequence>MQTALHLKAYYKERNEFPQLLLLRRRLSRRDRPLVDAILSRDDLRRPLLGQGKLSPTIAQFLLPRPTLASQMCELVHLKACYEMQNAVESMEQYKVVSDMHVAPMLKLLQQLLPALTCPISTNPFSNSPDPMDRPVPYAMHLCLIKSLTQAEVVT</sequence>